<proteinExistence type="predicted"/>
<dbReference type="Proteomes" id="UP001595840">
    <property type="component" value="Unassembled WGS sequence"/>
</dbReference>
<evidence type="ECO:0000313" key="3">
    <source>
        <dbReference type="Proteomes" id="UP001595840"/>
    </source>
</evidence>
<keyword evidence="1" id="KW-0732">Signal</keyword>
<keyword evidence="3" id="KW-1185">Reference proteome</keyword>
<reference evidence="3" key="1">
    <citation type="journal article" date="2019" name="Int. J. Syst. Evol. Microbiol.">
        <title>The Global Catalogue of Microorganisms (GCM) 10K type strain sequencing project: providing services to taxonomists for standard genome sequencing and annotation.</title>
        <authorList>
            <consortium name="The Broad Institute Genomics Platform"/>
            <consortium name="The Broad Institute Genome Sequencing Center for Infectious Disease"/>
            <person name="Wu L."/>
            <person name="Ma J."/>
        </authorList>
    </citation>
    <scope>NUCLEOTIDE SEQUENCE [LARGE SCALE GENOMIC DNA]</scope>
    <source>
        <strain evidence="3">CECT 8570</strain>
    </source>
</reference>
<evidence type="ECO:0000313" key="2">
    <source>
        <dbReference type="EMBL" id="MFC4361870.1"/>
    </source>
</evidence>
<protein>
    <submittedName>
        <fullName evidence="2">PepSY domain-containing protein</fullName>
    </submittedName>
</protein>
<evidence type="ECO:0000256" key="1">
    <source>
        <dbReference type="SAM" id="SignalP"/>
    </source>
</evidence>
<name>A0ABV8V3Q9_9GAMM</name>
<feature type="chain" id="PRO_5045770425" evidence="1">
    <location>
        <begin position="25"/>
        <end position="88"/>
    </location>
</feature>
<comment type="caution">
    <text evidence="2">The sequence shown here is derived from an EMBL/GenBank/DDBJ whole genome shotgun (WGS) entry which is preliminary data.</text>
</comment>
<gene>
    <name evidence="2" type="ORF">ACFOX3_06120</name>
</gene>
<dbReference type="RefSeq" id="WP_290263960.1">
    <property type="nucleotide sequence ID" value="NZ_JAUFQG010000006.1"/>
</dbReference>
<feature type="signal peptide" evidence="1">
    <location>
        <begin position="1"/>
        <end position="24"/>
    </location>
</feature>
<organism evidence="2 3">
    <name type="scientific">Simiduia curdlanivorans</name>
    <dbReference type="NCBI Taxonomy" id="1492769"/>
    <lineage>
        <taxon>Bacteria</taxon>
        <taxon>Pseudomonadati</taxon>
        <taxon>Pseudomonadota</taxon>
        <taxon>Gammaproteobacteria</taxon>
        <taxon>Cellvibrionales</taxon>
        <taxon>Cellvibrionaceae</taxon>
        <taxon>Simiduia</taxon>
    </lineage>
</organism>
<sequence>MRFIIFTFILALASVSLYLPQVEAAVWHQGPMQDGQASSSSEAAQIARDRFGGQVLKVQAQGEGKKRKYKVRLLLDDGRVKEVTIQGQ</sequence>
<accession>A0ABV8V3Q9</accession>
<dbReference type="EMBL" id="JBHSCX010000004">
    <property type="protein sequence ID" value="MFC4361870.1"/>
    <property type="molecule type" value="Genomic_DNA"/>
</dbReference>